<evidence type="ECO:0000256" key="2">
    <source>
        <dbReference type="ARBA" id="ARBA00012438"/>
    </source>
</evidence>
<evidence type="ECO:0000313" key="13">
    <source>
        <dbReference type="Proteomes" id="UP000184164"/>
    </source>
</evidence>
<dbReference type="Pfam" id="PF07730">
    <property type="entry name" value="HisKA_3"/>
    <property type="match status" value="1"/>
</dbReference>
<dbReference type="InterPro" id="IPR036890">
    <property type="entry name" value="HATPase_C_sf"/>
</dbReference>
<reference evidence="12 13" key="1">
    <citation type="submission" date="2016-11" db="EMBL/GenBank/DDBJ databases">
        <authorList>
            <person name="Jaros S."/>
            <person name="Januszkiewicz K."/>
            <person name="Wedrychowicz H."/>
        </authorList>
    </citation>
    <scope>NUCLEOTIDE SEQUENCE [LARGE SCALE GENOMIC DNA]</scope>
    <source>
        <strain evidence="12 13">DSM 26910</strain>
    </source>
</reference>
<keyword evidence="13" id="KW-1185">Reference proteome</keyword>
<feature type="transmembrane region" description="Helical" evidence="9">
    <location>
        <begin position="6"/>
        <end position="24"/>
    </location>
</feature>
<keyword evidence="6 12" id="KW-0418">Kinase</keyword>
<dbReference type="OrthoDB" id="9760839at2"/>
<evidence type="ECO:0000256" key="9">
    <source>
        <dbReference type="SAM" id="Phobius"/>
    </source>
</evidence>
<dbReference type="Gene3D" id="1.20.5.1930">
    <property type="match status" value="1"/>
</dbReference>
<dbReference type="EC" id="2.7.13.3" evidence="2"/>
<dbReference type="STRING" id="1484053.SAMN05444274_102559"/>
<evidence type="ECO:0000256" key="8">
    <source>
        <dbReference type="ARBA" id="ARBA00023012"/>
    </source>
</evidence>
<evidence type="ECO:0000313" key="12">
    <source>
        <dbReference type="EMBL" id="SHE84653.1"/>
    </source>
</evidence>
<dbReference type="GO" id="GO:0016020">
    <property type="term" value="C:membrane"/>
    <property type="evidence" value="ECO:0007669"/>
    <property type="project" value="InterPro"/>
</dbReference>
<dbReference type="PANTHER" id="PTHR24421">
    <property type="entry name" value="NITRATE/NITRITE SENSOR PROTEIN NARX-RELATED"/>
    <property type="match status" value="1"/>
</dbReference>
<keyword evidence="8" id="KW-0902">Two-component regulatory system</keyword>
<dbReference type="InterPro" id="IPR011712">
    <property type="entry name" value="Sig_transdc_His_kin_sub3_dim/P"/>
</dbReference>
<keyword evidence="9" id="KW-0472">Membrane</keyword>
<sequence length="315" mass="35490">MLKYALLLSMLIQLAATIYAISLIKRTRFNVSWILISSAFVLMAVRRLFDFSSLFWDSKLFPSDEINGWVGVLISVLMLVGVIFIREIFNLQYRIEKIRKDNERRILSAIIKAEDKARQNFARELHDGMGPVLSSIKMSLSAINPESLNSLNQKIIKNAYNATDDSIATLKEISNNLSPHILVNYGLKTAIEDFAEKLFSSSNITPELQLDVDEKLLSDDLKNSSYRIVTELMNNSLKHAEPSAVCLKMMVSGNLFVIQYSDDGSGINNPELLQKGKLKGMGFNNIISRAKSLNGTFSINNQDQGFSIDFYFPLQ</sequence>
<keyword evidence="9" id="KW-0812">Transmembrane</keyword>
<dbReference type="GO" id="GO:0046983">
    <property type="term" value="F:protein dimerization activity"/>
    <property type="evidence" value="ECO:0007669"/>
    <property type="project" value="InterPro"/>
</dbReference>
<dbReference type="RefSeq" id="WP_139249624.1">
    <property type="nucleotide sequence ID" value="NZ_FQUM01000002.1"/>
</dbReference>
<dbReference type="GO" id="GO:0005524">
    <property type="term" value="F:ATP binding"/>
    <property type="evidence" value="ECO:0007669"/>
    <property type="project" value="UniProtKB-KW"/>
</dbReference>
<accession>A0A1M4WUD0</accession>
<comment type="catalytic activity">
    <reaction evidence="1">
        <text>ATP + protein L-histidine = ADP + protein N-phospho-L-histidine.</text>
        <dbReference type="EC" id="2.7.13.3"/>
    </reaction>
</comment>
<dbReference type="Proteomes" id="UP000184164">
    <property type="component" value="Unassembled WGS sequence"/>
</dbReference>
<dbReference type="EMBL" id="FQUM01000002">
    <property type="protein sequence ID" value="SHE84653.1"/>
    <property type="molecule type" value="Genomic_DNA"/>
</dbReference>
<dbReference type="SUPFAM" id="SSF55874">
    <property type="entry name" value="ATPase domain of HSP90 chaperone/DNA topoisomerase II/histidine kinase"/>
    <property type="match status" value="1"/>
</dbReference>
<proteinExistence type="predicted"/>
<feature type="transmembrane region" description="Helical" evidence="9">
    <location>
        <begin position="69"/>
        <end position="89"/>
    </location>
</feature>
<dbReference type="Pfam" id="PF02518">
    <property type="entry name" value="HATPase_c"/>
    <property type="match status" value="1"/>
</dbReference>
<evidence type="ECO:0000256" key="7">
    <source>
        <dbReference type="ARBA" id="ARBA00022840"/>
    </source>
</evidence>
<feature type="domain" description="Signal transduction histidine kinase subgroup 3 dimerisation and phosphoacceptor" evidence="11">
    <location>
        <begin position="118"/>
        <end position="180"/>
    </location>
</feature>
<evidence type="ECO:0000256" key="4">
    <source>
        <dbReference type="ARBA" id="ARBA00022679"/>
    </source>
</evidence>
<protein>
    <recommendedName>
        <fullName evidence="2">histidine kinase</fullName>
        <ecNumber evidence="2">2.7.13.3</ecNumber>
    </recommendedName>
</protein>
<dbReference type="PANTHER" id="PTHR24421:SF10">
    <property type="entry name" value="NITRATE_NITRITE SENSOR PROTEIN NARQ"/>
    <property type="match status" value="1"/>
</dbReference>
<name>A0A1M4WUD0_9BACT</name>
<keyword evidence="3" id="KW-0597">Phosphoprotein</keyword>
<organism evidence="12 13">
    <name type="scientific">Mariniphaga anaerophila</name>
    <dbReference type="NCBI Taxonomy" id="1484053"/>
    <lineage>
        <taxon>Bacteria</taxon>
        <taxon>Pseudomonadati</taxon>
        <taxon>Bacteroidota</taxon>
        <taxon>Bacteroidia</taxon>
        <taxon>Marinilabiliales</taxon>
        <taxon>Prolixibacteraceae</taxon>
        <taxon>Mariniphaga</taxon>
    </lineage>
</organism>
<evidence type="ECO:0000256" key="3">
    <source>
        <dbReference type="ARBA" id="ARBA00022553"/>
    </source>
</evidence>
<dbReference type="InterPro" id="IPR003594">
    <property type="entry name" value="HATPase_dom"/>
</dbReference>
<dbReference type="Gene3D" id="3.30.565.10">
    <property type="entry name" value="Histidine kinase-like ATPase, C-terminal domain"/>
    <property type="match status" value="1"/>
</dbReference>
<gene>
    <name evidence="12" type="ORF">SAMN05444274_102559</name>
</gene>
<keyword evidence="9" id="KW-1133">Transmembrane helix</keyword>
<evidence type="ECO:0000256" key="5">
    <source>
        <dbReference type="ARBA" id="ARBA00022741"/>
    </source>
</evidence>
<dbReference type="InterPro" id="IPR050482">
    <property type="entry name" value="Sensor_HK_TwoCompSys"/>
</dbReference>
<evidence type="ECO:0000256" key="6">
    <source>
        <dbReference type="ARBA" id="ARBA00022777"/>
    </source>
</evidence>
<evidence type="ECO:0000259" key="10">
    <source>
        <dbReference type="Pfam" id="PF02518"/>
    </source>
</evidence>
<dbReference type="GO" id="GO:0000155">
    <property type="term" value="F:phosphorelay sensor kinase activity"/>
    <property type="evidence" value="ECO:0007669"/>
    <property type="project" value="InterPro"/>
</dbReference>
<keyword evidence="4" id="KW-0808">Transferase</keyword>
<dbReference type="AlphaFoldDB" id="A0A1M4WUD0"/>
<keyword evidence="5" id="KW-0547">Nucleotide-binding</keyword>
<evidence type="ECO:0000259" key="11">
    <source>
        <dbReference type="Pfam" id="PF07730"/>
    </source>
</evidence>
<feature type="domain" description="Histidine kinase/HSP90-like ATPase" evidence="10">
    <location>
        <begin position="226"/>
        <end position="314"/>
    </location>
</feature>
<keyword evidence="7" id="KW-0067">ATP-binding</keyword>
<feature type="transmembrane region" description="Helical" evidence="9">
    <location>
        <begin position="31"/>
        <end position="49"/>
    </location>
</feature>
<evidence type="ECO:0000256" key="1">
    <source>
        <dbReference type="ARBA" id="ARBA00000085"/>
    </source>
</evidence>